<gene>
    <name evidence="2" type="ORF">EKE94_13725</name>
</gene>
<protein>
    <recommendedName>
        <fullName evidence="1">Fe/B12 periplasmic-binding domain-containing protein</fullName>
    </recommendedName>
</protein>
<accession>A0A438AFV6</accession>
<reference evidence="2 3" key="1">
    <citation type="submission" date="2018-11" db="EMBL/GenBank/DDBJ databases">
        <title>Mesobaculum littorinae gen. nov., sp. nov., isolated from Littorina scabra that represents a novel genus of the order Rhodobacteraceae.</title>
        <authorList>
            <person name="Li F."/>
        </authorList>
    </citation>
    <scope>NUCLEOTIDE SEQUENCE [LARGE SCALE GENOMIC DNA]</scope>
    <source>
        <strain evidence="2 3">M0103</strain>
    </source>
</reference>
<organism evidence="2 3">
    <name type="scientific">Mesobaculum littorinae</name>
    <dbReference type="NCBI Taxonomy" id="2486419"/>
    <lineage>
        <taxon>Bacteria</taxon>
        <taxon>Pseudomonadati</taxon>
        <taxon>Pseudomonadota</taxon>
        <taxon>Alphaproteobacteria</taxon>
        <taxon>Rhodobacterales</taxon>
        <taxon>Roseobacteraceae</taxon>
        <taxon>Mesobaculum</taxon>
    </lineage>
</organism>
<name>A0A438AFV6_9RHOB</name>
<feature type="domain" description="Fe/B12 periplasmic-binding" evidence="1">
    <location>
        <begin position="62"/>
        <end position="318"/>
    </location>
</feature>
<dbReference type="SUPFAM" id="SSF53807">
    <property type="entry name" value="Helical backbone' metal receptor"/>
    <property type="match status" value="1"/>
</dbReference>
<keyword evidence="3" id="KW-1185">Reference proteome</keyword>
<comment type="caution">
    <text evidence="2">The sequence shown here is derived from an EMBL/GenBank/DDBJ whole genome shotgun (WGS) entry which is preliminary data.</text>
</comment>
<dbReference type="Pfam" id="PF01497">
    <property type="entry name" value="Peripla_BP_2"/>
    <property type="match status" value="1"/>
</dbReference>
<evidence type="ECO:0000313" key="3">
    <source>
        <dbReference type="Proteomes" id="UP000285908"/>
    </source>
</evidence>
<dbReference type="Gene3D" id="3.40.50.1980">
    <property type="entry name" value="Nitrogenase molybdenum iron protein domain"/>
    <property type="match status" value="2"/>
</dbReference>
<dbReference type="PROSITE" id="PS50983">
    <property type="entry name" value="FE_B12_PBP"/>
    <property type="match status" value="1"/>
</dbReference>
<dbReference type="InterPro" id="IPR002491">
    <property type="entry name" value="ABC_transptr_periplasmic_BD"/>
</dbReference>
<sequence>MPHTAPRAPIRAAVFAATLAVVVTFALAGFAAGARAEVIDITDIPAYPDLYGPESAPEAPRDLVLLDAELVEIAVALGAADRILARPAAIDLPGIEETPYKVRDWAGVEGIVGMRPGKVLTANVRFDTLRAGLERVGIDTDIVNRTRPATEKVALMAGHLGLEDRGAALIAQMRQSYADAAAESGVGAGGAPLRILHASKQGAGGNFSAGGAGTGVHNLIERVGAVNAAAEVGMDRYRSVTPEGVLMMAPDVILISESELEAFGGVDGIWEGYPGLAQTPAGRGARAIVMQDLHVRADAASSGLATRALAGALAEMFP</sequence>
<dbReference type="RefSeq" id="WP_127907181.1">
    <property type="nucleotide sequence ID" value="NZ_RQXX01000004.1"/>
</dbReference>
<dbReference type="InterPro" id="IPR050902">
    <property type="entry name" value="ABC_Transporter_SBP"/>
</dbReference>
<dbReference type="EMBL" id="RQXX01000004">
    <property type="protein sequence ID" value="RVV97586.1"/>
    <property type="molecule type" value="Genomic_DNA"/>
</dbReference>
<evidence type="ECO:0000313" key="2">
    <source>
        <dbReference type="EMBL" id="RVV97586.1"/>
    </source>
</evidence>
<dbReference type="PANTHER" id="PTHR30535:SF4">
    <property type="entry name" value="HEMIN-BINDING PERIPLASMIC PROTEIN HMUT"/>
    <property type="match status" value="1"/>
</dbReference>
<dbReference type="OrthoDB" id="9797736at2"/>
<dbReference type="PANTHER" id="PTHR30535">
    <property type="entry name" value="VITAMIN B12-BINDING PROTEIN"/>
    <property type="match status" value="1"/>
</dbReference>
<evidence type="ECO:0000259" key="1">
    <source>
        <dbReference type="PROSITE" id="PS50983"/>
    </source>
</evidence>
<proteinExistence type="predicted"/>
<dbReference type="Proteomes" id="UP000285908">
    <property type="component" value="Unassembled WGS sequence"/>
</dbReference>
<dbReference type="AlphaFoldDB" id="A0A438AFV6"/>